<accession>A0ABD4T0Q7</accession>
<evidence type="ECO:0000313" key="2">
    <source>
        <dbReference type="Proteomes" id="UP000031561"/>
    </source>
</evidence>
<sequence length="48" mass="5605">MQRLLHNWVRPHWSLGKQTTLAMAMGFVERPITIAKILIWRGLSTFTP</sequence>
<reference evidence="1 2" key="1">
    <citation type="journal article" date="2015" name="Genome Announc.">
        <title>Draft Genome Sequence of Filamentous Marine Cyanobacterium Lyngbya confervoides Strain BDU141951.</title>
        <authorList>
            <person name="Chandrababunaidu M.M."/>
            <person name="Sen D."/>
            <person name="Tripathy S."/>
        </authorList>
    </citation>
    <scope>NUCLEOTIDE SEQUENCE [LARGE SCALE GENOMIC DNA]</scope>
    <source>
        <strain evidence="1 2">BDU141951</strain>
    </source>
</reference>
<evidence type="ECO:0000313" key="1">
    <source>
        <dbReference type="EMBL" id="MCM1982239.1"/>
    </source>
</evidence>
<dbReference type="RefSeq" id="WP_166280798.1">
    <property type="nucleotide sequence ID" value="NZ_JTHE03000035.1"/>
</dbReference>
<dbReference type="AlphaFoldDB" id="A0ABD4T0Q7"/>
<dbReference type="Proteomes" id="UP000031561">
    <property type="component" value="Unassembled WGS sequence"/>
</dbReference>
<evidence type="ECO:0008006" key="3">
    <source>
        <dbReference type="Google" id="ProtNLM"/>
    </source>
</evidence>
<name>A0ABD4T0Q7_9CYAN</name>
<keyword evidence="2" id="KW-1185">Reference proteome</keyword>
<organism evidence="1 2">
    <name type="scientific">Lyngbya confervoides BDU141951</name>
    <dbReference type="NCBI Taxonomy" id="1574623"/>
    <lineage>
        <taxon>Bacteria</taxon>
        <taxon>Bacillati</taxon>
        <taxon>Cyanobacteriota</taxon>
        <taxon>Cyanophyceae</taxon>
        <taxon>Oscillatoriophycideae</taxon>
        <taxon>Oscillatoriales</taxon>
        <taxon>Microcoleaceae</taxon>
        <taxon>Lyngbya</taxon>
    </lineage>
</organism>
<gene>
    <name evidence="1" type="ORF">QQ91_0005275</name>
</gene>
<proteinExistence type="predicted"/>
<dbReference type="EMBL" id="JTHE03000035">
    <property type="protein sequence ID" value="MCM1982239.1"/>
    <property type="molecule type" value="Genomic_DNA"/>
</dbReference>
<comment type="caution">
    <text evidence="1">The sequence shown here is derived from an EMBL/GenBank/DDBJ whole genome shotgun (WGS) entry which is preliminary data.</text>
</comment>
<protein>
    <recommendedName>
        <fullName evidence="3">Transposase</fullName>
    </recommendedName>
</protein>